<protein>
    <recommendedName>
        <fullName evidence="3">Invasion associated locus B family protein</fullName>
    </recommendedName>
</protein>
<reference evidence="1" key="1">
    <citation type="submission" date="2021-03" db="EMBL/GenBank/DDBJ databases">
        <authorList>
            <person name="So Y."/>
        </authorList>
    </citation>
    <scope>NUCLEOTIDE SEQUENCE</scope>
    <source>
        <strain evidence="1">SG15</strain>
    </source>
</reference>
<keyword evidence="2" id="KW-1185">Reference proteome</keyword>
<dbReference type="Proteomes" id="UP000677537">
    <property type="component" value="Unassembled WGS sequence"/>
</dbReference>
<name>A0A940MU66_9PROT</name>
<comment type="caution">
    <text evidence="1">The sequence shown here is derived from an EMBL/GenBank/DDBJ whole genome shotgun (WGS) entry which is preliminary data.</text>
</comment>
<proteinExistence type="predicted"/>
<dbReference type="AlphaFoldDB" id="A0A940MU66"/>
<organism evidence="1 2">
    <name type="scientific">Roseomonas indoligenes</name>
    <dbReference type="NCBI Taxonomy" id="2820811"/>
    <lineage>
        <taxon>Bacteria</taxon>
        <taxon>Pseudomonadati</taxon>
        <taxon>Pseudomonadota</taxon>
        <taxon>Alphaproteobacteria</taxon>
        <taxon>Acetobacterales</taxon>
        <taxon>Roseomonadaceae</taxon>
        <taxon>Roseomonas</taxon>
    </lineage>
</organism>
<gene>
    <name evidence="1" type="ORF">J5Y10_00810</name>
</gene>
<dbReference type="EMBL" id="JAGIZA010000001">
    <property type="protein sequence ID" value="MBP0491312.1"/>
    <property type="molecule type" value="Genomic_DNA"/>
</dbReference>
<evidence type="ECO:0008006" key="3">
    <source>
        <dbReference type="Google" id="ProtNLM"/>
    </source>
</evidence>
<sequence length="243" mass="25468">MLRLPCHLSRDRAPRGGRARANVVGMTRLVALLLLLVLPPLGPALSQGSGSGGGTESVGSWLLSCSVDRMTDRSECRMLNRQPVSPASAGLAALALEVADRGGKLVPVVTARDLSLEGAGRGLLALTGTAQLRFPPNRLFDMPCGLEGRSLVCAPREGDLARAAAELPGATRVLVRIDGLLVPEPQAMKEPVEFPLSGTAEALARFRARQPEGAAPPPPPSGLPDLREMLSRFMAVIGPLITP</sequence>
<accession>A0A940MU66</accession>
<evidence type="ECO:0000313" key="2">
    <source>
        <dbReference type="Proteomes" id="UP000677537"/>
    </source>
</evidence>
<evidence type="ECO:0000313" key="1">
    <source>
        <dbReference type="EMBL" id="MBP0491312.1"/>
    </source>
</evidence>